<dbReference type="InterPro" id="IPR017703">
    <property type="entry name" value="YgfZ/GCV_T_CS"/>
</dbReference>
<dbReference type="AlphaFoldDB" id="A0A0N4Y2M1"/>
<dbReference type="Proteomes" id="UP000271162">
    <property type="component" value="Unassembled WGS sequence"/>
</dbReference>
<dbReference type="SUPFAM" id="SSF103025">
    <property type="entry name" value="Folate-binding domain"/>
    <property type="match status" value="1"/>
</dbReference>
<gene>
    <name evidence="5" type="ORF">NBR_LOCUS9979</name>
</gene>
<dbReference type="PANTHER" id="PTHR22602">
    <property type="entry name" value="TRANSFERASE CAF17, MITOCHONDRIAL-RELATED"/>
    <property type="match status" value="1"/>
</dbReference>
<keyword evidence="6" id="KW-1185">Reference proteome</keyword>
<dbReference type="Pfam" id="PF25455">
    <property type="entry name" value="Beta-barrel_CAF17_C"/>
    <property type="match status" value="1"/>
</dbReference>
<dbReference type="InterPro" id="IPR045179">
    <property type="entry name" value="YgfZ/GcvT"/>
</dbReference>
<reference evidence="7" key="1">
    <citation type="submission" date="2017-02" db="UniProtKB">
        <authorList>
            <consortium name="WormBaseParasite"/>
        </authorList>
    </citation>
    <scope>IDENTIFICATION</scope>
</reference>
<evidence type="ECO:0000256" key="2">
    <source>
        <dbReference type="ARBA" id="ARBA00022946"/>
    </source>
</evidence>
<accession>A0A0N4Y2M1</accession>
<organism evidence="7">
    <name type="scientific">Nippostrongylus brasiliensis</name>
    <name type="common">Rat hookworm</name>
    <dbReference type="NCBI Taxonomy" id="27835"/>
    <lineage>
        <taxon>Eukaryota</taxon>
        <taxon>Metazoa</taxon>
        <taxon>Ecdysozoa</taxon>
        <taxon>Nematoda</taxon>
        <taxon>Chromadorea</taxon>
        <taxon>Rhabditida</taxon>
        <taxon>Rhabditina</taxon>
        <taxon>Rhabditomorpha</taxon>
        <taxon>Strongyloidea</taxon>
        <taxon>Heligmosomidae</taxon>
        <taxon>Nippostrongylus</taxon>
    </lineage>
</organism>
<dbReference type="Gene3D" id="3.30.1360.120">
    <property type="entry name" value="Probable tRNA modification gtpase trme, domain 1"/>
    <property type="match status" value="2"/>
</dbReference>
<comment type="subcellular location">
    <subcellularLocation>
        <location evidence="1">Mitochondrion</location>
    </subcellularLocation>
</comment>
<dbReference type="GO" id="GO:0016226">
    <property type="term" value="P:iron-sulfur cluster assembly"/>
    <property type="evidence" value="ECO:0007669"/>
    <property type="project" value="TreeGrafter"/>
</dbReference>
<dbReference type="GO" id="GO:0005759">
    <property type="term" value="C:mitochondrial matrix"/>
    <property type="evidence" value="ECO:0007669"/>
    <property type="project" value="TreeGrafter"/>
</dbReference>
<evidence type="ECO:0000256" key="3">
    <source>
        <dbReference type="ARBA" id="ARBA00023128"/>
    </source>
</evidence>
<dbReference type="InterPro" id="IPR027266">
    <property type="entry name" value="TrmE/GcvT-like"/>
</dbReference>
<dbReference type="STRING" id="27835.A0A0N4Y2M1"/>
<dbReference type="NCBIfam" id="TIGR03317">
    <property type="entry name" value="ygfZ_signature"/>
    <property type="match status" value="1"/>
</dbReference>
<feature type="domain" description="CAF17 C-terminal" evidence="4">
    <location>
        <begin position="190"/>
        <end position="254"/>
    </location>
</feature>
<evidence type="ECO:0000313" key="6">
    <source>
        <dbReference type="Proteomes" id="UP000271162"/>
    </source>
</evidence>
<protein>
    <submittedName>
        <fullName evidence="7">Putative transferase CAF17, mitochondrial (inferred by orthology to a human protein)</fullName>
    </submittedName>
</protein>
<dbReference type="OMA" id="MNADIMN"/>
<dbReference type="InterPro" id="IPR057460">
    <property type="entry name" value="CAF17_C"/>
</dbReference>
<keyword evidence="2" id="KW-0809">Transit peptide</keyword>
<dbReference type="PIRSF" id="PIRSF006487">
    <property type="entry name" value="GcvT"/>
    <property type="match status" value="1"/>
</dbReference>
<proteinExistence type="predicted"/>
<evidence type="ECO:0000313" key="5">
    <source>
        <dbReference type="EMBL" id="VDL73568.1"/>
    </source>
</evidence>
<name>A0A0N4Y2M1_NIPBR</name>
<reference evidence="5 6" key="2">
    <citation type="submission" date="2018-11" db="EMBL/GenBank/DDBJ databases">
        <authorList>
            <consortium name="Pathogen Informatics"/>
        </authorList>
    </citation>
    <scope>NUCLEOTIDE SEQUENCE [LARGE SCALE GENOMIC DNA]</scope>
</reference>
<evidence type="ECO:0000313" key="7">
    <source>
        <dbReference type="WBParaSite" id="NBR_0000997801-mRNA-1"/>
    </source>
</evidence>
<evidence type="ECO:0000256" key="1">
    <source>
        <dbReference type="ARBA" id="ARBA00004173"/>
    </source>
</evidence>
<dbReference type="EMBL" id="UYSL01020232">
    <property type="protein sequence ID" value="VDL73568.1"/>
    <property type="molecule type" value="Genomic_DNA"/>
</dbReference>
<sequence length="264" mass="29087">MSKVIRLIHRSVITLRGSDSLNLLQGLVTNDVGTVNPSQGIAAFFLNTQGRIADDVIISRDNGDILVECTASNLKELKKMLEKYRMRKHVEIIDSHQHVLYSEGEAEGSIPDPRCPSLGRRIYGDPTENTDASAYHQRRMEHGIAEGCEELAGRLPFHANGDLLPMISFSKGCYIGQELTARTAHTGVIRRRILPFKCEKKVSGHLMQDDKKVGEVVTCGSNVGLALISLSAFGRAFCSSDGTPVRPYKPAWMPESALKPKEKS</sequence>
<evidence type="ECO:0000259" key="4">
    <source>
        <dbReference type="Pfam" id="PF25455"/>
    </source>
</evidence>
<dbReference type="PANTHER" id="PTHR22602:SF0">
    <property type="entry name" value="TRANSFERASE CAF17, MITOCHONDRIAL-RELATED"/>
    <property type="match status" value="1"/>
</dbReference>
<dbReference type="WBParaSite" id="NBR_0000997801-mRNA-1">
    <property type="protein sequence ID" value="NBR_0000997801-mRNA-1"/>
    <property type="gene ID" value="NBR_0000997801"/>
</dbReference>
<keyword evidence="3" id="KW-0496">Mitochondrion</keyword>